<evidence type="ECO:0000256" key="7">
    <source>
        <dbReference type="ARBA" id="ARBA00023237"/>
    </source>
</evidence>
<dbReference type="Gene3D" id="2.40.170.20">
    <property type="entry name" value="TonB-dependent receptor, beta-barrel domain"/>
    <property type="match status" value="1"/>
</dbReference>
<evidence type="ECO:0000256" key="1">
    <source>
        <dbReference type="ARBA" id="ARBA00004571"/>
    </source>
</evidence>
<protein>
    <submittedName>
        <fullName evidence="10">TonB-dependent receptor plug domain-containing protein</fullName>
    </submittedName>
</protein>
<organism evidence="10 11">
    <name type="scientific">Pseudaeromonas sharmana</name>
    <dbReference type="NCBI Taxonomy" id="328412"/>
    <lineage>
        <taxon>Bacteria</taxon>
        <taxon>Pseudomonadati</taxon>
        <taxon>Pseudomonadota</taxon>
        <taxon>Gammaproteobacteria</taxon>
        <taxon>Aeromonadales</taxon>
        <taxon>Aeromonadaceae</taxon>
        <taxon>Pseudaeromonas</taxon>
    </lineage>
</organism>
<accession>A0ABV8CN64</accession>
<comment type="caution">
    <text evidence="10">The sequence shown here is derived from an EMBL/GenBank/DDBJ whole genome shotgun (WGS) entry which is preliminary data.</text>
</comment>
<feature type="signal peptide" evidence="8">
    <location>
        <begin position="1"/>
        <end position="22"/>
    </location>
</feature>
<dbReference type="Proteomes" id="UP001595692">
    <property type="component" value="Unassembled WGS sequence"/>
</dbReference>
<evidence type="ECO:0000313" key="11">
    <source>
        <dbReference type="Proteomes" id="UP001595692"/>
    </source>
</evidence>
<dbReference type="Gene3D" id="2.170.130.10">
    <property type="entry name" value="TonB-dependent receptor, plug domain"/>
    <property type="match status" value="1"/>
</dbReference>
<dbReference type="Pfam" id="PF07715">
    <property type="entry name" value="Plug"/>
    <property type="match status" value="1"/>
</dbReference>
<evidence type="ECO:0000256" key="2">
    <source>
        <dbReference type="ARBA" id="ARBA00022448"/>
    </source>
</evidence>
<keyword evidence="6" id="KW-0472">Membrane</keyword>
<keyword evidence="4" id="KW-0812">Transmembrane</keyword>
<dbReference type="PANTHER" id="PTHR30069:SF29">
    <property type="entry name" value="HEMOGLOBIN AND HEMOGLOBIN-HAPTOGLOBIN-BINDING PROTEIN 1-RELATED"/>
    <property type="match status" value="1"/>
</dbReference>
<gene>
    <name evidence="10" type="ORF">ACFOSS_08525</name>
</gene>
<proteinExistence type="predicted"/>
<feature type="chain" id="PRO_5046595240" evidence="8">
    <location>
        <begin position="23"/>
        <end position="722"/>
    </location>
</feature>
<evidence type="ECO:0000256" key="4">
    <source>
        <dbReference type="ARBA" id="ARBA00022692"/>
    </source>
</evidence>
<dbReference type="PANTHER" id="PTHR30069">
    <property type="entry name" value="TONB-DEPENDENT OUTER MEMBRANE RECEPTOR"/>
    <property type="match status" value="1"/>
</dbReference>
<evidence type="ECO:0000256" key="6">
    <source>
        <dbReference type="ARBA" id="ARBA00023136"/>
    </source>
</evidence>
<dbReference type="InterPro" id="IPR036942">
    <property type="entry name" value="Beta-barrel_TonB_sf"/>
</dbReference>
<name>A0ABV8CN64_9GAMM</name>
<keyword evidence="3" id="KW-1134">Transmembrane beta strand</keyword>
<dbReference type="RefSeq" id="WP_377151882.1">
    <property type="nucleotide sequence ID" value="NZ_JBHSAF010000007.1"/>
</dbReference>
<keyword evidence="2" id="KW-0813">Transport</keyword>
<feature type="domain" description="TonB-dependent receptor plug" evidence="9">
    <location>
        <begin position="50"/>
        <end position="157"/>
    </location>
</feature>
<reference evidence="11" key="1">
    <citation type="journal article" date="2019" name="Int. J. Syst. Evol. Microbiol.">
        <title>The Global Catalogue of Microorganisms (GCM) 10K type strain sequencing project: providing services to taxonomists for standard genome sequencing and annotation.</title>
        <authorList>
            <consortium name="The Broad Institute Genomics Platform"/>
            <consortium name="The Broad Institute Genome Sequencing Center for Infectious Disease"/>
            <person name="Wu L."/>
            <person name="Ma J."/>
        </authorList>
    </citation>
    <scope>NUCLEOTIDE SEQUENCE [LARGE SCALE GENOMIC DNA]</scope>
    <source>
        <strain evidence="11">CCUG 54939</strain>
    </source>
</reference>
<sequence length="722" mass="81371">MSKLRWSGCLLSVIAMMQTAYGDELLQMDLEQLMRVQVDGSATLTPTASRRMPASITSIDRRMIDSSGARSLFDLLEMFVPNFHYLPHHWEAPHMGMRGLIGDRDDKYLLVVNGRVLNEKTHFGALSERDMPLLGDIRKIDVVRGPGSVVYGPGAVSMVINIQTDSFSAHGADGVKVQWGEGEQFRAVEFRETHSFSDSGDHGLWLYGGISQYQGAGSSASPLIYGLSDSTVWGDKVTGGEPVPFSVPNNHEAFHDRPKMKLHAHYQKQDFNAWLRYTQGGEQLTWEHKLLYAKPNGSATPGASEESYATGGVGYQQLSLDLSRQWVLDEQRWFELKGGYDTTVYVRELWNLYQIDHEPENHREEEYQLRGTLNWNHNARHATAFGSELTLSRWGLSSPGYDQPYSSVLGAMSEWNTLAIGVFGEHQWQLNGWLTQFAGLRADKDQYTGWMWSPRLAWVASVSEQDTVKAILSRSLRKNNAEELRAQHLAGERGQDEQLDSAELIYDHAFTPALSTTLTGFYNRAELLGINFNTLRTQPVGDFKYGGAEFEVNYRIESLLLGFSHAWSKLDDFNLADGASTRITASHLGYGNDLNNWSNHISKLYSQWQFAPRWQLNSDLRLFWGYPGAHDIIEQTNDAREDNPNSSATNLTDAGNYDSTKLAAFFDLGLSYQSADYGRFGLNGYNLLGLLDEDLNKRLYLLNVGNYRPEAVAFALTWEYGF</sequence>
<keyword evidence="11" id="KW-1185">Reference proteome</keyword>
<evidence type="ECO:0000256" key="8">
    <source>
        <dbReference type="SAM" id="SignalP"/>
    </source>
</evidence>
<dbReference type="EMBL" id="JBHSAF010000007">
    <property type="protein sequence ID" value="MFC3913508.1"/>
    <property type="molecule type" value="Genomic_DNA"/>
</dbReference>
<evidence type="ECO:0000256" key="5">
    <source>
        <dbReference type="ARBA" id="ARBA00022729"/>
    </source>
</evidence>
<comment type="subcellular location">
    <subcellularLocation>
        <location evidence="1">Cell outer membrane</location>
        <topology evidence="1">Multi-pass membrane protein</topology>
    </subcellularLocation>
</comment>
<dbReference type="InterPro" id="IPR039426">
    <property type="entry name" value="TonB-dep_rcpt-like"/>
</dbReference>
<evidence type="ECO:0000256" key="3">
    <source>
        <dbReference type="ARBA" id="ARBA00022452"/>
    </source>
</evidence>
<dbReference type="SUPFAM" id="SSF56935">
    <property type="entry name" value="Porins"/>
    <property type="match status" value="1"/>
</dbReference>
<dbReference type="InterPro" id="IPR037066">
    <property type="entry name" value="Plug_dom_sf"/>
</dbReference>
<evidence type="ECO:0000313" key="10">
    <source>
        <dbReference type="EMBL" id="MFC3913508.1"/>
    </source>
</evidence>
<dbReference type="InterPro" id="IPR012910">
    <property type="entry name" value="Plug_dom"/>
</dbReference>
<keyword evidence="5 8" id="KW-0732">Signal</keyword>
<evidence type="ECO:0000259" key="9">
    <source>
        <dbReference type="Pfam" id="PF07715"/>
    </source>
</evidence>
<keyword evidence="7" id="KW-0998">Cell outer membrane</keyword>
<keyword evidence="10" id="KW-0675">Receptor</keyword>